<keyword evidence="6 9" id="KW-0472">Membrane</keyword>
<dbReference type="EMBL" id="CP111016">
    <property type="protein sequence ID" value="WAR04536.1"/>
    <property type="molecule type" value="Genomic_DNA"/>
</dbReference>
<feature type="transmembrane region" description="Helical" evidence="9">
    <location>
        <begin position="423"/>
        <end position="441"/>
    </location>
</feature>
<comment type="similarity">
    <text evidence="2">Belongs to the SID1 family.</text>
</comment>
<feature type="region of interest" description="Disordered" evidence="8">
    <location>
        <begin position="28"/>
        <end position="48"/>
    </location>
</feature>
<feature type="transmembrane region" description="Helical" evidence="9">
    <location>
        <begin position="318"/>
        <end position="336"/>
    </location>
</feature>
<evidence type="ECO:0000256" key="3">
    <source>
        <dbReference type="ARBA" id="ARBA00022692"/>
    </source>
</evidence>
<evidence type="ECO:0000256" key="2">
    <source>
        <dbReference type="ARBA" id="ARBA00006618"/>
    </source>
</evidence>
<feature type="region of interest" description="Disordered" evidence="8">
    <location>
        <begin position="204"/>
        <end position="255"/>
    </location>
</feature>
<evidence type="ECO:0000256" key="8">
    <source>
        <dbReference type="SAM" id="MobiDB-lite"/>
    </source>
</evidence>
<feature type="compositionally biased region" description="Acidic residues" evidence="8">
    <location>
        <begin position="234"/>
        <end position="251"/>
    </location>
</feature>
<keyword evidence="11" id="KW-1185">Reference proteome</keyword>
<dbReference type="PANTHER" id="PTHR12185">
    <property type="entry name" value="SID1 TRANSMEMBRANE FAMILY MEMEBER"/>
    <property type="match status" value="1"/>
</dbReference>
<comment type="subcellular location">
    <subcellularLocation>
        <location evidence="1">Membrane</location>
        <topology evidence="1">Multi-pass membrane protein</topology>
    </subcellularLocation>
</comment>
<feature type="compositionally biased region" description="Basic and acidic residues" evidence="8">
    <location>
        <begin position="214"/>
        <end position="224"/>
    </location>
</feature>
<accession>A0ABY7E6G0</accession>
<dbReference type="Pfam" id="PF13965">
    <property type="entry name" value="SID-1_RNA_chan"/>
    <property type="match status" value="2"/>
</dbReference>
<dbReference type="InterPro" id="IPR025958">
    <property type="entry name" value="SID1_TM_fam"/>
</dbReference>
<keyword evidence="4" id="KW-0732">Signal</keyword>
<keyword evidence="7" id="KW-0325">Glycoprotein</keyword>
<organism evidence="10 11">
    <name type="scientific">Mya arenaria</name>
    <name type="common">Soft-shell clam</name>
    <dbReference type="NCBI Taxonomy" id="6604"/>
    <lineage>
        <taxon>Eukaryota</taxon>
        <taxon>Metazoa</taxon>
        <taxon>Spiralia</taxon>
        <taxon>Lophotrochozoa</taxon>
        <taxon>Mollusca</taxon>
        <taxon>Bivalvia</taxon>
        <taxon>Autobranchia</taxon>
        <taxon>Heteroconchia</taxon>
        <taxon>Euheterodonta</taxon>
        <taxon>Imparidentia</taxon>
        <taxon>Neoheterodontei</taxon>
        <taxon>Myida</taxon>
        <taxon>Myoidea</taxon>
        <taxon>Myidae</taxon>
        <taxon>Mya</taxon>
    </lineage>
</organism>
<dbReference type="Proteomes" id="UP001164746">
    <property type="component" value="Chromosome 5"/>
</dbReference>
<dbReference type="PANTHER" id="PTHR12185:SF14">
    <property type="entry name" value="CHOLESTEROL UPTAKE PROTEIN 1"/>
    <property type="match status" value="1"/>
</dbReference>
<evidence type="ECO:0000256" key="6">
    <source>
        <dbReference type="ARBA" id="ARBA00023136"/>
    </source>
</evidence>
<protein>
    <submittedName>
        <fullName evidence="10">SIDT1-like protein</fullName>
    </submittedName>
</protein>
<evidence type="ECO:0000256" key="1">
    <source>
        <dbReference type="ARBA" id="ARBA00004141"/>
    </source>
</evidence>
<proteinExistence type="inferred from homology"/>
<evidence type="ECO:0000313" key="11">
    <source>
        <dbReference type="Proteomes" id="UP001164746"/>
    </source>
</evidence>
<gene>
    <name evidence="10" type="ORF">MAR_019905</name>
</gene>
<feature type="transmembrane region" description="Helical" evidence="9">
    <location>
        <begin position="372"/>
        <end position="392"/>
    </location>
</feature>
<evidence type="ECO:0000256" key="5">
    <source>
        <dbReference type="ARBA" id="ARBA00022989"/>
    </source>
</evidence>
<reference evidence="10" key="1">
    <citation type="submission" date="2022-11" db="EMBL/GenBank/DDBJ databases">
        <title>Centuries of genome instability and evolution in soft-shell clam transmissible cancer (bioRxiv).</title>
        <authorList>
            <person name="Hart S.F.M."/>
            <person name="Yonemitsu M.A."/>
            <person name="Giersch R.M."/>
            <person name="Beal B.F."/>
            <person name="Arriagada G."/>
            <person name="Davis B.W."/>
            <person name="Ostrander E.A."/>
            <person name="Goff S.P."/>
            <person name="Metzger M.J."/>
        </authorList>
    </citation>
    <scope>NUCLEOTIDE SEQUENCE</scope>
    <source>
        <strain evidence="10">MELC-2E11</strain>
        <tissue evidence="10">Siphon/mantle</tissue>
    </source>
</reference>
<keyword evidence="3 9" id="KW-0812">Transmembrane</keyword>
<keyword evidence="5 9" id="KW-1133">Transmembrane helix</keyword>
<feature type="transmembrane region" description="Helical" evidence="9">
    <location>
        <begin position="291"/>
        <end position="312"/>
    </location>
</feature>
<evidence type="ECO:0000256" key="9">
    <source>
        <dbReference type="SAM" id="Phobius"/>
    </source>
</evidence>
<evidence type="ECO:0000313" key="10">
    <source>
        <dbReference type="EMBL" id="WAR04536.1"/>
    </source>
</evidence>
<evidence type="ECO:0000256" key="7">
    <source>
        <dbReference type="ARBA" id="ARBA00023180"/>
    </source>
</evidence>
<evidence type="ECO:0000256" key="4">
    <source>
        <dbReference type="ARBA" id="ARBA00022729"/>
    </source>
</evidence>
<sequence length="447" mass="51369">MCLPNAGQQRCAPEAPFYLFVSTDNGGLTDSDDQEGTSGKKTNHSTGKTSCTKIHSIVAPTVIQQKHCLGQKLDSTNKETSHIEALVLTTQADAEFNVTYTKQTIPNDIFQFQYTYEVLDKVKAVRLYSNSLSAEEEFPVMFVIREERSVIHTKTMTSSPSSPVFFMYKFPDKIDSVLIRASSQDKNKEKWGYVTDQVFERSMSLHGQNDEDEVSRPLTEESSRKSGYGAINDDTIEEPDNLDDNDSVDSSDFDKVDDANHDKNILRTKTRLFVHDLARKSEKKVDKNYKLYAKNLFTIAIFYGLPVIQLVMTYQKSFGIPQHFGLFYAMGMALCMEDRYIFKRLWLLLISDWIKCRRPVHTIWAKEKIAKLTIVLIVLSMVTWTFALYFFLAHLTSWQLSPAGSREGNRECVLLQFYDKHDIWHFLSAISLFFSFLILLLSKQDVW</sequence>
<name>A0ABY7E6G0_MYAAR</name>
<feature type="compositionally biased region" description="Polar residues" evidence="8">
    <location>
        <begin position="36"/>
        <end position="48"/>
    </location>
</feature>